<feature type="transmembrane region" description="Helical" evidence="1">
    <location>
        <begin position="615"/>
        <end position="636"/>
    </location>
</feature>
<gene>
    <name evidence="3" type="ORF">Tci_058957</name>
</gene>
<proteinExistence type="predicted"/>
<evidence type="ECO:0000313" key="3">
    <source>
        <dbReference type="EMBL" id="GEU86979.1"/>
    </source>
</evidence>
<feature type="transmembrane region" description="Helical" evidence="1">
    <location>
        <begin position="504"/>
        <end position="522"/>
    </location>
</feature>
<dbReference type="Gene3D" id="1.25.40.20">
    <property type="entry name" value="Ankyrin repeat-containing domain"/>
    <property type="match status" value="2"/>
</dbReference>
<comment type="caution">
    <text evidence="3">The sequence shown here is derived from an EMBL/GenBank/DDBJ whole genome shotgun (WGS) entry which is preliminary data.</text>
</comment>
<dbReference type="EMBL" id="BKCJ010009440">
    <property type="protein sequence ID" value="GEU86979.1"/>
    <property type="molecule type" value="Genomic_DNA"/>
</dbReference>
<protein>
    <submittedName>
        <fullName evidence="3">Ankyrin repeat-containing domain, PGG domain protein</fullName>
    </submittedName>
</protein>
<feature type="transmembrane region" description="Helical" evidence="1">
    <location>
        <begin position="542"/>
        <end position="563"/>
    </location>
</feature>
<dbReference type="InterPro" id="IPR002110">
    <property type="entry name" value="Ankyrin_rpt"/>
</dbReference>
<keyword evidence="1" id="KW-0472">Membrane</keyword>
<sequence length="679" mass="77152">MEQEMEHLPTIIEQSSEDGHVIAIPLVARSRPNLPCSDLLDEGNRDMYIEFGIPLYEASITADWKAAKEILDKKPDLIRSSITENCETALHVAASARRTKRVAEFVKNLVNMMDMADLELQNKSCNTALCLAAAAGNLEMVDIMVKKNNALLSIPGSQEMMPLYMAALFGNHSVVKYLFGKSNGLRADGWNAKNRAWLLQKCVEGDMFDIALQIVNDHKELASNGDALRILAKKPDAFVKKSSNFLWKTINWVFAFVCPKEGHPKKDTEALELLRIIWKDIAKKPKKAIDDMIRGPPDENKKDDRLPYGKEEQQLHLLKLIADHVIKIPTELQKINKEPSANISTPSKNTYSSRTLFIAAEMGNTKFIVELIRQHPDLIWKVNDNNQTIFHIAVKHRHEGIYNLLYEIGSMKDLITPLRDENDNNMLHLVGKSAKRKRLQDVSGVAFQMQRELLWFREVESMIPPSYRERKNKDGLTPHELFTKEHKDLVVKGEEWMKGTANQCMVVAALIATVVFAAAFTVPGGYNQTNGIPIFKSEATFMVFVVADAISLFSSAASILMFLSILTSRYAERDFLQSLPKKLMLGLATLFLSITTMTIAFSVSFFVLYSNQLRWVPILISLFGVVPVFLFVRLICPLLADIYRSTYGSTYLFRPKKHVLYYENRECKPFFMRLFSRCN</sequence>
<keyword evidence="1" id="KW-1133">Transmembrane helix</keyword>
<dbReference type="PANTHER" id="PTHR24177:SF472">
    <property type="entry name" value="PGG DOMAIN-CONTAINING PROTEIN"/>
    <property type="match status" value="1"/>
</dbReference>
<dbReference type="AlphaFoldDB" id="A0A6L2NNJ7"/>
<dbReference type="InterPro" id="IPR036770">
    <property type="entry name" value="Ankyrin_rpt-contain_sf"/>
</dbReference>
<keyword evidence="1" id="KW-0812">Transmembrane</keyword>
<reference evidence="3" key="1">
    <citation type="journal article" date="2019" name="Sci. Rep.">
        <title>Draft genome of Tanacetum cinerariifolium, the natural source of mosquito coil.</title>
        <authorList>
            <person name="Yamashiro T."/>
            <person name="Shiraishi A."/>
            <person name="Satake H."/>
            <person name="Nakayama K."/>
        </authorList>
    </citation>
    <scope>NUCLEOTIDE SEQUENCE</scope>
</reference>
<feature type="domain" description="PGG" evidence="2">
    <location>
        <begin position="494"/>
        <end position="607"/>
    </location>
</feature>
<feature type="transmembrane region" description="Helical" evidence="1">
    <location>
        <begin position="583"/>
        <end position="609"/>
    </location>
</feature>
<accession>A0A6L2NNJ7</accession>
<name>A0A6L2NNJ7_TANCI</name>
<dbReference type="InterPro" id="IPR026961">
    <property type="entry name" value="PGG_dom"/>
</dbReference>
<dbReference type="SMART" id="SM00248">
    <property type="entry name" value="ANK"/>
    <property type="match status" value="5"/>
</dbReference>
<dbReference type="PANTHER" id="PTHR24177">
    <property type="entry name" value="CASKIN"/>
    <property type="match status" value="1"/>
</dbReference>
<dbReference type="Pfam" id="PF13962">
    <property type="entry name" value="PGG"/>
    <property type="match status" value="1"/>
</dbReference>
<evidence type="ECO:0000256" key="1">
    <source>
        <dbReference type="SAM" id="Phobius"/>
    </source>
</evidence>
<evidence type="ECO:0000259" key="2">
    <source>
        <dbReference type="Pfam" id="PF13962"/>
    </source>
</evidence>
<dbReference type="GO" id="GO:0016020">
    <property type="term" value="C:membrane"/>
    <property type="evidence" value="ECO:0007669"/>
    <property type="project" value="TreeGrafter"/>
</dbReference>
<dbReference type="SUPFAM" id="SSF48403">
    <property type="entry name" value="Ankyrin repeat"/>
    <property type="match status" value="1"/>
</dbReference>
<organism evidence="3">
    <name type="scientific">Tanacetum cinerariifolium</name>
    <name type="common">Dalmatian daisy</name>
    <name type="synonym">Chrysanthemum cinerariifolium</name>
    <dbReference type="NCBI Taxonomy" id="118510"/>
    <lineage>
        <taxon>Eukaryota</taxon>
        <taxon>Viridiplantae</taxon>
        <taxon>Streptophyta</taxon>
        <taxon>Embryophyta</taxon>
        <taxon>Tracheophyta</taxon>
        <taxon>Spermatophyta</taxon>
        <taxon>Magnoliopsida</taxon>
        <taxon>eudicotyledons</taxon>
        <taxon>Gunneridae</taxon>
        <taxon>Pentapetalae</taxon>
        <taxon>asterids</taxon>
        <taxon>campanulids</taxon>
        <taxon>Asterales</taxon>
        <taxon>Asteraceae</taxon>
        <taxon>Asteroideae</taxon>
        <taxon>Anthemideae</taxon>
        <taxon>Anthemidinae</taxon>
        <taxon>Tanacetum</taxon>
    </lineage>
</organism>
<dbReference type="Pfam" id="PF12796">
    <property type="entry name" value="Ank_2"/>
    <property type="match status" value="1"/>
</dbReference>